<feature type="compositionally biased region" description="Basic and acidic residues" evidence="2">
    <location>
        <begin position="447"/>
        <end position="457"/>
    </location>
</feature>
<dbReference type="AlphaFoldDB" id="A0AAE0BRT6"/>
<dbReference type="SUPFAM" id="SSF81901">
    <property type="entry name" value="HCP-like"/>
    <property type="match status" value="4"/>
</dbReference>
<keyword evidence="4" id="KW-1185">Reference proteome</keyword>
<comment type="similarity">
    <text evidence="1">Belongs to the sel-1 family.</text>
</comment>
<evidence type="ECO:0000256" key="1">
    <source>
        <dbReference type="ARBA" id="ARBA00038101"/>
    </source>
</evidence>
<reference evidence="3 4" key="1">
    <citation type="journal article" date="2015" name="Genome Biol. Evol.">
        <title>Comparative Genomics of a Bacterivorous Green Alga Reveals Evolutionary Causalities and Consequences of Phago-Mixotrophic Mode of Nutrition.</title>
        <authorList>
            <person name="Burns J.A."/>
            <person name="Paasch A."/>
            <person name="Narechania A."/>
            <person name="Kim E."/>
        </authorList>
    </citation>
    <scope>NUCLEOTIDE SEQUENCE [LARGE SCALE GENOMIC DNA]</scope>
    <source>
        <strain evidence="3 4">PLY_AMNH</strain>
    </source>
</reference>
<dbReference type="Gene3D" id="1.25.40.10">
    <property type="entry name" value="Tetratricopeptide repeat domain"/>
    <property type="match status" value="4"/>
</dbReference>
<sequence>MSDRKSRWIAGYKRTRATLSLASNRAGRQNSAGGQAGSQAFEPDHSRRNTLSTLSVSQVNSKWLVGRRRLRLATLFRKSSSGNTQKSVTDTTQEYREGIRLLRGTKDVEPDYAQAVEHLETAAKGGDEHAMFELGMCFRKGLGVDACAEKAAVLFKRAFEKGHPSASFNYGVCLQTGQGVPKDALQAFKVYQKAAERGSAEAEYNVAVMYETGSEACVQQNSAEAFKMFQLSAEKGFPKAQYRMACLYELGHQRPDWARSPESAMQMYTRAASQGHDKANHRLGKCYEHGQLGVPVDMEKAFHHYSVAWKCGNKAATRRLQKLCVKTYCAADQSVVGAFTCKQPTAGGKGHPKVQDAKAVPQPTRLNYMKDPVSWKFVDGHVQTEDVLRQYEEIQEIVAIPELKDVDESMIQKDGGRSSNDVDLETMFKKAYSMVFESDAVKQMEKVAAEEKSRAEAQEAAQAQDDDEDDDDDEEEDEAAKESKEKALASIARVMEPRSTRFEGLAGKEDGIMHGMDMLEEAANLGHVRAAFYLGVALDKGYGGRKSRAGAVKWFMLGAKHRHPESAYNLGLCYEEGGAGVKANMDRAKEWFVKAATMGNAMAQFRLGLLLLEGQKAPRNLFEANNWLHKAAEQGISHAQFMKGRCLEYGLGIKVSHEDAVAQYQLAAAKGHIPAMLSLAQILTLGVKAPKNYQAAASLLQEAMRAGSTRAKFKLHFLYETGKGVAKNPALAMRMLNECVKEGDPEAIGHLAIKKSTGDGMRQELAEARALFKKAASKAGIIAKMHMAGELKMKYSAVDLRRPSPEPGQADVLKTQAEEKAKKIKVYRMFRHAAEQGVTVAAFSLAVCYHKGEGTSKDDDDARKWFQVAAEQGHGQSAFNLGVLLEKEAAESDDKYHTAEKLKEATYWFKEAAKTGHPKARFNTGEWAGSLPLIKQAKRKGIAYRLVDANWRILEPDEDLFTKVLSPMEQLLKSQRGREASTYSLGDTVSPCPEEVLNATRHGAPEYVYARDCCGQAESSKSPLIFA</sequence>
<name>A0AAE0BRT6_9CHLO</name>
<gene>
    <name evidence="3" type="ORF">CYMTET_48710</name>
</gene>
<dbReference type="InterPro" id="IPR006597">
    <property type="entry name" value="Sel1-like"/>
</dbReference>
<evidence type="ECO:0000256" key="2">
    <source>
        <dbReference type="SAM" id="MobiDB-lite"/>
    </source>
</evidence>
<feature type="compositionally biased region" description="Acidic residues" evidence="2">
    <location>
        <begin position="464"/>
        <end position="479"/>
    </location>
</feature>
<organism evidence="3 4">
    <name type="scientific">Cymbomonas tetramitiformis</name>
    <dbReference type="NCBI Taxonomy" id="36881"/>
    <lineage>
        <taxon>Eukaryota</taxon>
        <taxon>Viridiplantae</taxon>
        <taxon>Chlorophyta</taxon>
        <taxon>Pyramimonadophyceae</taxon>
        <taxon>Pyramimonadales</taxon>
        <taxon>Pyramimonadaceae</taxon>
        <taxon>Cymbomonas</taxon>
    </lineage>
</organism>
<dbReference type="PANTHER" id="PTHR11102">
    <property type="entry name" value="SEL-1-LIKE PROTEIN"/>
    <property type="match status" value="1"/>
</dbReference>
<dbReference type="SMART" id="SM00671">
    <property type="entry name" value="SEL1"/>
    <property type="match status" value="15"/>
</dbReference>
<feature type="region of interest" description="Disordered" evidence="2">
    <location>
        <begin position="22"/>
        <end position="49"/>
    </location>
</feature>
<feature type="compositionally biased region" description="Polar residues" evidence="2">
    <location>
        <begin position="22"/>
        <end position="33"/>
    </location>
</feature>
<evidence type="ECO:0000313" key="4">
    <source>
        <dbReference type="Proteomes" id="UP001190700"/>
    </source>
</evidence>
<accession>A0AAE0BRT6</accession>
<dbReference type="InterPro" id="IPR050767">
    <property type="entry name" value="Sel1_AlgK"/>
</dbReference>
<dbReference type="Pfam" id="PF08238">
    <property type="entry name" value="Sel1"/>
    <property type="match status" value="15"/>
</dbReference>
<proteinExistence type="inferred from homology"/>
<protein>
    <recommendedName>
        <fullName evidence="5">Secretory immunoglobulin A-binding protein EsiB</fullName>
    </recommendedName>
</protein>
<dbReference type="EMBL" id="LGRX02033376">
    <property type="protein sequence ID" value="KAK3241532.1"/>
    <property type="molecule type" value="Genomic_DNA"/>
</dbReference>
<feature type="region of interest" description="Disordered" evidence="2">
    <location>
        <begin position="447"/>
        <end position="492"/>
    </location>
</feature>
<dbReference type="Proteomes" id="UP001190700">
    <property type="component" value="Unassembled WGS sequence"/>
</dbReference>
<dbReference type="PANTHER" id="PTHR11102:SF160">
    <property type="entry name" value="ERAD-ASSOCIATED E3 UBIQUITIN-PROTEIN LIGASE COMPONENT HRD3"/>
    <property type="match status" value="1"/>
</dbReference>
<dbReference type="InterPro" id="IPR011990">
    <property type="entry name" value="TPR-like_helical_dom_sf"/>
</dbReference>
<comment type="caution">
    <text evidence="3">The sequence shown here is derived from an EMBL/GenBank/DDBJ whole genome shotgun (WGS) entry which is preliminary data.</text>
</comment>
<evidence type="ECO:0000313" key="3">
    <source>
        <dbReference type="EMBL" id="KAK3241532.1"/>
    </source>
</evidence>
<evidence type="ECO:0008006" key="5">
    <source>
        <dbReference type="Google" id="ProtNLM"/>
    </source>
</evidence>